<feature type="transmembrane region" description="Helical" evidence="8">
    <location>
        <begin position="37"/>
        <end position="61"/>
    </location>
</feature>
<dbReference type="EMBL" id="JANTHZ010000005">
    <property type="protein sequence ID" value="MCS0496117.1"/>
    <property type="molecule type" value="Genomic_DNA"/>
</dbReference>
<reference evidence="10" key="1">
    <citation type="submission" date="2022-08" db="EMBL/GenBank/DDBJ databases">
        <authorList>
            <person name="Li F."/>
        </authorList>
    </citation>
    <scope>NUCLEOTIDE SEQUENCE</scope>
    <source>
        <strain evidence="10">MQZ15Z-1</strain>
    </source>
</reference>
<proteinExistence type="inferred from homology"/>
<sequence>MTRWTHGLINRLVILCDVVMIAVAAVVFYLLCPRFSWSQILVLAVLGGASFVGTLSLGHAYRVEHYVRWTRAVRHLVIGGVPAVLAVTVVCYALVPTREDDINLLASWASFTLVALMFGRFVLVRVGMAWVMHRNLLRRDAVVIGDLDRAYELVRRYSLAQEDGNLLDFVAVFEDEPSEPYERTAPRLPPMLGGMRELLEYAKRSPVDVVVITKPWTDPAAIEKLATELRRVATDVVVELEPGIFGPSYARLTNIADRGALQIQQRPLKGSLGILKAIEDYVVATAGLVLLSPVLILSALAVKLDSPGPVLFRQARVGLNNRPFMVYKLRTMRYDPGDDGSVGAVKQDPRITRVGAVLRSLSIDEIPQLLNVLKGDMSVVGPRPHVPNMRITEDLRYEAVSDYVARYRMKPGVTGWAQINGMRGGIYTVEKAERGVELDLFYIEHWSIWFDIRILLLTVTRGLSDNSAF</sequence>
<dbReference type="AlphaFoldDB" id="A0A9X2T2R0"/>
<dbReference type="RefSeq" id="WP_258733272.1">
    <property type="nucleotide sequence ID" value="NZ_JANTHZ010000005.1"/>
</dbReference>
<dbReference type="GO" id="GO:0016020">
    <property type="term" value="C:membrane"/>
    <property type="evidence" value="ECO:0007669"/>
    <property type="project" value="UniProtKB-SubCell"/>
</dbReference>
<keyword evidence="11" id="KW-1185">Reference proteome</keyword>
<name>A0A9X2T2R0_9HYPH</name>
<dbReference type="PANTHER" id="PTHR30576">
    <property type="entry name" value="COLANIC BIOSYNTHESIS UDP-GLUCOSE LIPID CARRIER TRANSFERASE"/>
    <property type="match status" value="1"/>
</dbReference>
<feature type="transmembrane region" description="Helical" evidence="8">
    <location>
        <begin position="12"/>
        <end position="31"/>
    </location>
</feature>
<accession>A0A9X2T2R0</accession>
<comment type="similarity">
    <text evidence="2">Belongs to the bacterial sugar transferase family.</text>
</comment>
<keyword evidence="6 8" id="KW-0472">Membrane</keyword>
<evidence type="ECO:0000256" key="8">
    <source>
        <dbReference type="SAM" id="Phobius"/>
    </source>
</evidence>
<protein>
    <submittedName>
        <fullName evidence="10">Exopolysaccharide biosynthesis polyprenyl glycosylphosphotransferase</fullName>
    </submittedName>
</protein>
<feature type="transmembrane region" description="Helical" evidence="8">
    <location>
        <begin position="107"/>
        <end position="131"/>
    </location>
</feature>
<evidence type="ECO:0000256" key="1">
    <source>
        <dbReference type="ARBA" id="ARBA00004141"/>
    </source>
</evidence>
<dbReference type="GO" id="GO:0016780">
    <property type="term" value="F:phosphotransferase activity, for other substituted phosphate groups"/>
    <property type="evidence" value="ECO:0007669"/>
    <property type="project" value="TreeGrafter"/>
</dbReference>
<evidence type="ECO:0000259" key="9">
    <source>
        <dbReference type="Pfam" id="PF02397"/>
    </source>
</evidence>
<dbReference type="Pfam" id="PF02397">
    <property type="entry name" value="Bac_transf"/>
    <property type="match status" value="1"/>
</dbReference>
<evidence type="ECO:0000313" key="11">
    <source>
        <dbReference type="Proteomes" id="UP001151088"/>
    </source>
</evidence>
<organism evidence="10 11">
    <name type="scientific">Ancylobacter mangrovi</name>
    <dbReference type="NCBI Taxonomy" id="2972472"/>
    <lineage>
        <taxon>Bacteria</taxon>
        <taxon>Pseudomonadati</taxon>
        <taxon>Pseudomonadota</taxon>
        <taxon>Alphaproteobacteria</taxon>
        <taxon>Hyphomicrobiales</taxon>
        <taxon>Xanthobacteraceae</taxon>
        <taxon>Ancylobacter</taxon>
    </lineage>
</organism>
<gene>
    <name evidence="10" type="ORF">NVS89_13520</name>
</gene>
<keyword evidence="3" id="KW-0808">Transferase</keyword>
<feature type="transmembrane region" description="Helical" evidence="8">
    <location>
        <begin position="73"/>
        <end position="95"/>
    </location>
</feature>
<evidence type="ECO:0000256" key="2">
    <source>
        <dbReference type="ARBA" id="ARBA00006464"/>
    </source>
</evidence>
<keyword evidence="5 8" id="KW-1133">Transmembrane helix</keyword>
<comment type="subcellular location">
    <subcellularLocation>
        <location evidence="1">Membrane</location>
        <topology evidence="1">Multi-pass membrane protein</topology>
    </subcellularLocation>
</comment>
<evidence type="ECO:0000256" key="3">
    <source>
        <dbReference type="ARBA" id="ARBA00022679"/>
    </source>
</evidence>
<dbReference type="Pfam" id="PF13727">
    <property type="entry name" value="CoA_binding_3"/>
    <property type="match status" value="1"/>
</dbReference>
<feature type="domain" description="Bacterial sugar transferase" evidence="9">
    <location>
        <begin position="276"/>
        <end position="461"/>
    </location>
</feature>
<feature type="transmembrane region" description="Helical" evidence="8">
    <location>
        <begin position="281"/>
        <end position="302"/>
    </location>
</feature>
<dbReference type="GO" id="GO:0000271">
    <property type="term" value="P:polysaccharide biosynthetic process"/>
    <property type="evidence" value="ECO:0007669"/>
    <property type="project" value="UniProtKB-KW"/>
</dbReference>
<keyword evidence="4 8" id="KW-0812">Transmembrane</keyword>
<evidence type="ECO:0000256" key="6">
    <source>
        <dbReference type="ARBA" id="ARBA00023136"/>
    </source>
</evidence>
<comment type="caution">
    <text evidence="10">The sequence shown here is derived from an EMBL/GenBank/DDBJ whole genome shotgun (WGS) entry which is preliminary data.</text>
</comment>
<dbReference type="InterPro" id="IPR003362">
    <property type="entry name" value="Bact_transf"/>
</dbReference>
<evidence type="ECO:0000256" key="5">
    <source>
        <dbReference type="ARBA" id="ARBA00022989"/>
    </source>
</evidence>
<dbReference type="PANTHER" id="PTHR30576:SF0">
    <property type="entry name" value="UNDECAPRENYL-PHOSPHATE N-ACETYLGALACTOSAMINYL 1-PHOSPHATE TRANSFERASE-RELATED"/>
    <property type="match status" value="1"/>
</dbReference>
<evidence type="ECO:0000256" key="4">
    <source>
        <dbReference type="ARBA" id="ARBA00022692"/>
    </source>
</evidence>
<dbReference type="NCBIfam" id="TIGR03025">
    <property type="entry name" value="EPS_sugtrans"/>
    <property type="match status" value="1"/>
</dbReference>
<evidence type="ECO:0000256" key="7">
    <source>
        <dbReference type="ARBA" id="ARBA00023169"/>
    </source>
</evidence>
<keyword evidence="7" id="KW-0270">Exopolysaccharide synthesis</keyword>
<dbReference type="Proteomes" id="UP001151088">
    <property type="component" value="Unassembled WGS sequence"/>
</dbReference>
<dbReference type="InterPro" id="IPR017475">
    <property type="entry name" value="EPS_sugar_tfrase"/>
</dbReference>
<evidence type="ECO:0000313" key="10">
    <source>
        <dbReference type="EMBL" id="MCS0496117.1"/>
    </source>
</evidence>